<protein>
    <submittedName>
        <fullName evidence="2">Uncharacterized protein</fullName>
    </submittedName>
</protein>
<organism evidence="2 3">
    <name type="scientific">Hyaloperonospora arabidopsidis (strain Emoy2)</name>
    <name type="common">Downy mildew agent</name>
    <name type="synonym">Peronospora arabidopsidis</name>
    <dbReference type="NCBI Taxonomy" id="559515"/>
    <lineage>
        <taxon>Eukaryota</taxon>
        <taxon>Sar</taxon>
        <taxon>Stramenopiles</taxon>
        <taxon>Oomycota</taxon>
        <taxon>Peronosporomycetes</taxon>
        <taxon>Peronosporales</taxon>
        <taxon>Peronosporaceae</taxon>
        <taxon>Hyaloperonospora</taxon>
    </lineage>
</organism>
<accession>M4B4N4</accession>
<feature type="region of interest" description="Disordered" evidence="1">
    <location>
        <begin position="1"/>
        <end position="29"/>
    </location>
</feature>
<evidence type="ECO:0000313" key="3">
    <source>
        <dbReference type="Proteomes" id="UP000011713"/>
    </source>
</evidence>
<dbReference type="VEuPathDB" id="FungiDB:HpaG801233"/>
<evidence type="ECO:0000313" key="2">
    <source>
        <dbReference type="EnsemblProtists" id="HpaP801233"/>
    </source>
</evidence>
<proteinExistence type="predicted"/>
<name>M4B4N4_HYAAE</name>
<dbReference type="AlphaFoldDB" id="M4B4N4"/>
<reference evidence="2" key="2">
    <citation type="submission" date="2015-06" db="UniProtKB">
        <authorList>
            <consortium name="EnsemblProtists"/>
        </authorList>
    </citation>
    <scope>IDENTIFICATION</scope>
    <source>
        <strain evidence="2">Emoy2</strain>
    </source>
</reference>
<dbReference type="HOGENOM" id="CLU_2125855_0_0_1"/>
<dbReference type="Proteomes" id="UP000011713">
    <property type="component" value="Unassembled WGS sequence"/>
</dbReference>
<sequence length="114" mass="12305">MSSDNHRSGQCKGTSSIKQPPHGTGPAYENTVVTIADGTNTSLMNITAAMTAIAVAFKKVLRAGDLRTRVSVTITSAAKKRLGRGLWSIYNHQGKIKTIIHRFSPAILLTRSKQ</sequence>
<dbReference type="EnsemblProtists" id="HpaT801233">
    <property type="protein sequence ID" value="HpaP801233"/>
    <property type="gene ID" value="HpaG801233"/>
</dbReference>
<dbReference type="InParanoid" id="M4B4N4"/>
<dbReference type="EMBL" id="JH598325">
    <property type="status" value="NOT_ANNOTATED_CDS"/>
    <property type="molecule type" value="Genomic_DNA"/>
</dbReference>
<evidence type="ECO:0000256" key="1">
    <source>
        <dbReference type="SAM" id="MobiDB-lite"/>
    </source>
</evidence>
<reference evidence="3" key="1">
    <citation type="journal article" date="2010" name="Science">
        <title>Signatures of adaptation to obligate biotrophy in the Hyaloperonospora arabidopsidis genome.</title>
        <authorList>
            <person name="Baxter L."/>
            <person name="Tripathy S."/>
            <person name="Ishaque N."/>
            <person name="Boot N."/>
            <person name="Cabral A."/>
            <person name="Kemen E."/>
            <person name="Thines M."/>
            <person name="Ah-Fong A."/>
            <person name="Anderson R."/>
            <person name="Badejoko W."/>
            <person name="Bittner-Eddy P."/>
            <person name="Boore J.L."/>
            <person name="Chibucos M.C."/>
            <person name="Coates M."/>
            <person name="Dehal P."/>
            <person name="Delehaunty K."/>
            <person name="Dong S."/>
            <person name="Downton P."/>
            <person name="Dumas B."/>
            <person name="Fabro G."/>
            <person name="Fronick C."/>
            <person name="Fuerstenberg S.I."/>
            <person name="Fulton L."/>
            <person name="Gaulin E."/>
            <person name="Govers F."/>
            <person name="Hughes L."/>
            <person name="Humphray S."/>
            <person name="Jiang R.H."/>
            <person name="Judelson H."/>
            <person name="Kamoun S."/>
            <person name="Kyung K."/>
            <person name="Meijer H."/>
            <person name="Minx P."/>
            <person name="Morris P."/>
            <person name="Nelson J."/>
            <person name="Phuntumart V."/>
            <person name="Qutob D."/>
            <person name="Rehmany A."/>
            <person name="Rougon-Cardoso A."/>
            <person name="Ryden P."/>
            <person name="Torto-Alalibo T."/>
            <person name="Studholme D."/>
            <person name="Wang Y."/>
            <person name="Win J."/>
            <person name="Wood J."/>
            <person name="Clifton S.W."/>
            <person name="Rogers J."/>
            <person name="Van den Ackerveken G."/>
            <person name="Jones J.D."/>
            <person name="McDowell J.M."/>
            <person name="Beynon J."/>
            <person name="Tyler B.M."/>
        </authorList>
    </citation>
    <scope>NUCLEOTIDE SEQUENCE [LARGE SCALE GENOMIC DNA]</scope>
    <source>
        <strain evidence="3">Emoy2</strain>
    </source>
</reference>
<keyword evidence="3" id="KW-1185">Reference proteome</keyword>